<dbReference type="Proteomes" id="UP000034236">
    <property type="component" value="Unassembled WGS sequence"/>
</dbReference>
<evidence type="ECO:0000313" key="2">
    <source>
        <dbReference type="EMBL" id="KKS04555.1"/>
    </source>
</evidence>
<comment type="caution">
    <text evidence="2">The sequence shown here is derived from an EMBL/GenBank/DDBJ whole genome shotgun (WGS) entry which is preliminary data.</text>
</comment>
<keyword evidence="1" id="KW-0472">Membrane</keyword>
<feature type="transmembrane region" description="Helical" evidence="1">
    <location>
        <begin position="81"/>
        <end position="108"/>
    </location>
</feature>
<keyword evidence="1" id="KW-0812">Transmembrane</keyword>
<accession>A0A0G0VUM9</accession>
<reference evidence="2 3" key="1">
    <citation type="journal article" date="2015" name="Nature">
        <title>rRNA introns, odd ribosomes, and small enigmatic genomes across a large radiation of phyla.</title>
        <authorList>
            <person name="Brown C.T."/>
            <person name="Hug L.A."/>
            <person name="Thomas B.C."/>
            <person name="Sharon I."/>
            <person name="Castelle C.J."/>
            <person name="Singh A."/>
            <person name="Wilkins M.J."/>
            <person name="Williams K.H."/>
            <person name="Banfield J.F."/>
        </authorList>
    </citation>
    <scope>NUCLEOTIDE SEQUENCE [LARGE SCALE GENOMIC DNA]</scope>
</reference>
<gene>
    <name evidence="2" type="ORF">UU58_C0005G0004</name>
</gene>
<protein>
    <submittedName>
        <fullName evidence="2">Uncharacterized protein</fullName>
    </submittedName>
</protein>
<keyword evidence="1" id="KW-1133">Transmembrane helix</keyword>
<name>A0A0G0VUM9_9BACT</name>
<organism evidence="2 3">
    <name type="scientific">Candidatus Nomurabacteria bacterium GW2011_GWA2_41_25</name>
    <dbReference type="NCBI Taxonomy" id="1618736"/>
    <lineage>
        <taxon>Bacteria</taxon>
        <taxon>Candidatus Nomuraibacteriota</taxon>
    </lineage>
</organism>
<dbReference type="EMBL" id="LCBE01000005">
    <property type="protein sequence ID" value="KKS04555.1"/>
    <property type="molecule type" value="Genomic_DNA"/>
</dbReference>
<evidence type="ECO:0000256" key="1">
    <source>
        <dbReference type="SAM" id="Phobius"/>
    </source>
</evidence>
<dbReference type="AlphaFoldDB" id="A0A0G0VUM9"/>
<sequence length="123" mass="13899">MKWISQQSSELSLGVRIPPGAHEKAYLYAFVGDSKDFLLFYKVKSKNTWPCNGRIPPGAPHALIVQWIGRKIPDLVIEVRLLMGALSMVIKMSFITLPLCLLNIRILLKNVDNYVSNVYKGHC</sequence>
<evidence type="ECO:0000313" key="3">
    <source>
        <dbReference type="Proteomes" id="UP000034236"/>
    </source>
</evidence>
<proteinExistence type="predicted"/>